<dbReference type="InterPro" id="IPR013728">
    <property type="entry name" value="BT_3987-like_N"/>
</dbReference>
<reference evidence="3 4" key="1">
    <citation type="submission" date="2019-12" db="EMBL/GenBank/DDBJ databases">
        <title>The draft genomic sequence of strain Chitinophaga oryziterrae JCM 16595.</title>
        <authorList>
            <person name="Zhang X."/>
        </authorList>
    </citation>
    <scope>NUCLEOTIDE SEQUENCE [LARGE SCALE GENOMIC DNA]</scope>
    <source>
        <strain evidence="3 4">JCM 16595</strain>
    </source>
</reference>
<evidence type="ECO:0000259" key="2">
    <source>
        <dbReference type="Pfam" id="PF08522"/>
    </source>
</evidence>
<evidence type="ECO:0000313" key="4">
    <source>
        <dbReference type="Proteomes" id="UP000468388"/>
    </source>
</evidence>
<feature type="chain" id="PRO_5026992520" evidence="1">
    <location>
        <begin position="27"/>
        <end position="324"/>
    </location>
</feature>
<dbReference type="EMBL" id="WRXO01000004">
    <property type="protein sequence ID" value="MVT41915.1"/>
    <property type="molecule type" value="Genomic_DNA"/>
</dbReference>
<dbReference type="Pfam" id="PF08522">
    <property type="entry name" value="BT_3987-like_N"/>
    <property type="match status" value="1"/>
</dbReference>
<name>A0A6N8J9F3_9BACT</name>
<comment type="caution">
    <text evidence="3">The sequence shown here is derived from an EMBL/GenBank/DDBJ whole genome shotgun (WGS) entry which is preliminary data.</text>
</comment>
<keyword evidence="4" id="KW-1185">Reference proteome</keyword>
<organism evidence="3 4">
    <name type="scientific">Chitinophaga oryziterrae</name>
    <dbReference type="NCBI Taxonomy" id="1031224"/>
    <lineage>
        <taxon>Bacteria</taxon>
        <taxon>Pseudomonadati</taxon>
        <taxon>Bacteroidota</taxon>
        <taxon>Chitinophagia</taxon>
        <taxon>Chitinophagales</taxon>
        <taxon>Chitinophagaceae</taxon>
        <taxon>Chitinophaga</taxon>
    </lineage>
</organism>
<keyword evidence="1" id="KW-0732">Signal</keyword>
<gene>
    <name evidence="3" type="ORF">GO495_15095</name>
</gene>
<dbReference type="Gene3D" id="2.60.40.1740">
    <property type="entry name" value="hypothetical protein (bacova_03559)"/>
    <property type="match status" value="1"/>
</dbReference>
<evidence type="ECO:0000313" key="3">
    <source>
        <dbReference type="EMBL" id="MVT41915.1"/>
    </source>
</evidence>
<sequence length="324" mass="34953">MGKIMKHIIKNALPLLAVMVVFTSCLKDHLAMDPAQSNNVVEFANTGNNVSPAGAVYPRFSSDLGSLVSGDSATFNINLSYSGANMAPSDITVTLQIDTAALDAYNEDQGTDYVLPPASVYRFTSTAVIKKGTQAFQLKIPIINNSVFDFNVNYALPIKIASVSTGEISGNYGTAIYSFAVRNVYDGVYTMSGTMTDQANATITGYYPLDMNLITYTGNSVALWDPIVSSNYGHPIHSGTGSSYYGSFSPVFAFDAGGNVTVSNYYGDLAGSNKRNAVLDPTGINKATFDTDGHILYFEVSYIMTQNGSPRTYFNEKFTYKNAR</sequence>
<proteinExistence type="predicted"/>
<feature type="signal peptide" evidence="1">
    <location>
        <begin position="1"/>
        <end position="26"/>
    </location>
</feature>
<accession>A0A6N8J9F3</accession>
<feature type="domain" description="BT-3987-like N-terminal" evidence="2">
    <location>
        <begin position="68"/>
        <end position="165"/>
    </location>
</feature>
<evidence type="ECO:0000256" key="1">
    <source>
        <dbReference type="SAM" id="SignalP"/>
    </source>
</evidence>
<dbReference type="PROSITE" id="PS51257">
    <property type="entry name" value="PROKAR_LIPOPROTEIN"/>
    <property type="match status" value="1"/>
</dbReference>
<dbReference type="AlphaFoldDB" id="A0A6N8J9F3"/>
<dbReference type="Proteomes" id="UP000468388">
    <property type="component" value="Unassembled WGS sequence"/>
</dbReference>
<protein>
    <submittedName>
        <fullName evidence="3">DUF1735 domain-containing protein</fullName>
    </submittedName>
</protein>